<sequence length="269" mass="29487">MTTPAPDRSAVVSALLLRIVELLRAEPRVLAAWLYGSHGRGDADEYSDLDVWVVTEDVDGLLADWPTLAGELGEVVLTEPIRGQPAIRCILADWTHYDLWVSFPDGVPRRGADTVRLLFDRAGLAQRLQPRATPAPLDVAKARALTVEFLRRLGNLPAVLHRGDPLYAVSAAQLTRLMLIELMLTDLRLADPGGAGHQYRALSADRRDALLALPAVENTLVSARDYQVECLRLFVPLARQLCGADFPEPLYRAVGKLLTSELGMILGDV</sequence>
<accession>A0ABU2J7Y7</accession>
<keyword evidence="3" id="KW-1185">Reference proteome</keyword>
<dbReference type="Gene3D" id="3.30.460.10">
    <property type="entry name" value="Beta Polymerase, domain 2"/>
    <property type="match status" value="1"/>
</dbReference>
<gene>
    <name evidence="2" type="ORF">RM423_06700</name>
</gene>
<evidence type="ECO:0000259" key="1">
    <source>
        <dbReference type="Pfam" id="PF18765"/>
    </source>
</evidence>
<dbReference type="Pfam" id="PF18765">
    <property type="entry name" value="Polbeta"/>
    <property type="match status" value="1"/>
</dbReference>
<dbReference type="SUPFAM" id="SSF81301">
    <property type="entry name" value="Nucleotidyltransferase"/>
    <property type="match status" value="1"/>
</dbReference>
<dbReference type="InterPro" id="IPR043519">
    <property type="entry name" value="NT_sf"/>
</dbReference>
<evidence type="ECO:0000313" key="3">
    <source>
        <dbReference type="Proteomes" id="UP001183176"/>
    </source>
</evidence>
<dbReference type="Proteomes" id="UP001183176">
    <property type="component" value="Unassembled WGS sequence"/>
</dbReference>
<comment type="caution">
    <text evidence="2">The sequence shown here is derived from an EMBL/GenBank/DDBJ whole genome shotgun (WGS) entry which is preliminary data.</text>
</comment>
<dbReference type="RefSeq" id="WP_311422238.1">
    <property type="nucleotide sequence ID" value="NZ_JAVREH010000006.1"/>
</dbReference>
<feature type="domain" description="Polymerase beta nucleotidyltransferase" evidence="1">
    <location>
        <begin position="19"/>
        <end position="59"/>
    </location>
</feature>
<reference evidence="3" key="1">
    <citation type="submission" date="2023-07" db="EMBL/GenBank/DDBJ databases">
        <title>30 novel species of actinomycetes from the DSMZ collection.</title>
        <authorList>
            <person name="Nouioui I."/>
        </authorList>
    </citation>
    <scope>NUCLEOTIDE SEQUENCE [LARGE SCALE GENOMIC DNA]</scope>
    <source>
        <strain evidence="3">DSM 44399</strain>
    </source>
</reference>
<protein>
    <submittedName>
        <fullName evidence="2">Nucleotidyltransferase domain-containing protein</fullName>
    </submittedName>
</protein>
<name>A0ABU2J7Y7_9ACTN</name>
<dbReference type="InterPro" id="IPR041633">
    <property type="entry name" value="Polbeta"/>
</dbReference>
<dbReference type="EMBL" id="JAVREH010000006">
    <property type="protein sequence ID" value="MDT0261082.1"/>
    <property type="molecule type" value="Genomic_DNA"/>
</dbReference>
<evidence type="ECO:0000313" key="2">
    <source>
        <dbReference type="EMBL" id="MDT0261082.1"/>
    </source>
</evidence>
<proteinExistence type="predicted"/>
<dbReference type="CDD" id="cd05403">
    <property type="entry name" value="NT_KNTase_like"/>
    <property type="match status" value="1"/>
</dbReference>
<organism evidence="2 3">
    <name type="scientific">Jatrophihabitans lederbergiae</name>
    <dbReference type="NCBI Taxonomy" id="3075547"/>
    <lineage>
        <taxon>Bacteria</taxon>
        <taxon>Bacillati</taxon>
        <taxon>Actinomycetota</taxon>
        <taxon>Actinomycetes</taxon>
        <taxon>Jatrophihabitantales</taxon>
        <taxon>Jatrophihabitantaceae</taxon>
        <taxon>Jatrophihabitans</taxon>
    </lineage>
</organism>